<proteinExistence type="predicted"/>
<dbReference type="Pfam" id="PF04347">
    <property type="entry name" value="FliO"/>
    <property type="match status" value="1"/>
</dbReference>
<feature type="region of interest" description="Disordered" evidence="6">
    <location>
        <begin position="207"/>
        <end position="227"/>
    </location>
</feature>
<dbReference type="EMBL" id="CP032418">
    <property type="protein sequence ID" value="AYC29252.1"/>
    <property type="molecule type" value="Genomic_DNA"/>
</dbReference>
<evidence type="ECO:0000256" key="2">
    <source>
        <dbReference type="ARBA" id="ARBA00022475"/>
    </source>
</evidence>
<feature type="transmembrane region" description="Helical" evidence="7">
    <location>
        <begin position="73"/>
        <end position="94"/>
    </location>
</feature>
<dbReference type="Proteomes" id="UP000265725">
    <property type="component" value="Chromosome"/>
</dbReference>
<dbReference type="AlphaFoldDB" id="A0A385YUL4"/>
<gene>
    <name evidence="8" type="ORF">D3873_04915</name>
</gene>
<evidence type="ECO:0000256" key="7">
    <source>
        <dbReference type="SAM" id="Phobius"/>
    </source>
</evidence>
<keyword evidence="8" id="KW-0282">Flagellum</keyword>
<keyword evidence="5 7" id="KW-0472">Membrane</keyword>
<keyword evidence="9" id="KW-1185">Reference proteome</keyword>
<accession>A0A385YUL4</accession>
<evidence type="ECO:0000256" key="3">
    <source>
        <dbReference type="ARBA" id="ARBA00022692"/>
    </source>
</evidence>
<protein>
    <submittedName>
        <fullName evidence="8">Flagellar protein</fullName>
    </submittedName>
</protein>
<name>A0A385YUL4_9BACL</name>
<keyword evidence="8" id="KW-0969">Cilium</keyword>
<evidence type="ECO:0000256" key="5">
    <source>
        <dbReference type="ARBA" id="ARBA00023136"/>
    </source>
</evidence>
<dbReference type="OrthoDB" id="2376965at2"/>
<evidence type="ECO:0000313" key="8">
    <source>
        <dbReference type="EMBL" id="AYC29252.1"/>
    </source>
</evidence>
<organism evidence="8 9">
    <name type="scientific">Paenisporosarcina cavernae</name>
    <dbReference type="NCBI Taxonomy" id="2320858"/>
    <lineage>
        <taxon>Bacteria</taxon>
        <taxon>Bacillati</taxon>
        <taxon>Bacillota</taxon>
        <taxon>Bacilli</taxon>
        <taxon>Bacillales</taxon>
        <taxon>Caryophanaceae</taxon>
        <taxon>Paenisporosarcina</taxon>
    </lineage>
</organism>
<keyword evidence="4 7" id="KW-1133">Transmembrane helix</keyword>
<evidence type="ECO:0000256" key="1">
    <source>
        <dbReference type="ARBA" id="ARBA00004236"/>
    </source>
</evidence>
<comment type="subcellular location">
    <subcellularLocation>
        <location evidence="1">Cell membrane</location>
    </subcellularLocation>
</comment>
<evidence type="ECO:0000256" key="4">
    <source>
        <dbReference type="ARBA" id="ARBA00022989"/>
    </source>
</evidence>
<evidence type="ECO:0000256" key="6">
    <source>
        <dbReference type="SAM" id="MobiDB-lite"/>
    </source>
</evidence>
<reference evidence="9" key="1">
    <citation type="submission" date="2018-09" db="EMBL/GenBank/DDBJ databases">
        <authorList>
            <person name="Zhu H."/>
        </authorList>
    </citation>
    <scope>NUCLEOTIDE SEQUENCE [LARGE SCALE GENOMIC DNA]</scope>
    <source>
        <strain evidence="9">K2R23-3</strain>
    </source>
</reference>
<dbReference type="KEGG" id="paek:D3873_04915"/>
<sequence>MGMTYFRRSILSFGVIAILVLVLNSTFVNVTFAEGNETVNDCIQNPDECNSPDSPAAEPSSDPAAVSLSAWDYIKMVLALLFVVALLYIVLRWINRNNRSYQRNQLVQNLGGVSIGQQKSVQVIQVGKSLLVVGVGEDISMLKEIKDEEEKATILQSFDEKQDFSTPIPYISELIQKIPFRSATNHQNETNSPQFGAMLHKRLDEIKKKRKDSLSSMESSRKEKDDQ</sequence>
<dbReference type="InterPro" id="IPR022781">
    <property type="entry name" value="Flagellar_biosynth_FliO"/>
</dbReference>
<keyword evidence="8" id="KW-0966">Cell projection</keyword>
<dbReference type="GO" id="GO:0044781">
    <property type="term" value="P:bacterial-type flagellum organization"/>
    <property type="evidence" value="ECO:0007669"/>
    <property type="project" value="InterPro"/>
</dbReference>
<keyword evidence="3 7" id="KW-0812">Transmembrane</keyword>
<evidence type="ECO:0000313" key="9">
    <source>
        <dbReference type="Proteomes" id="UP000265725"/>
    </source>
</evidence>
<dbReference type="GO" id="GO:0016020">
    <property type="term" value="C:membrane"/>
    <property type="evidence" value="ECO:0007669"/>
    <property type="project" value="InterPro"/>
</dbReference>
<keyword evidence="2" id="KW-1003">Cell membrane</keyword>